<evidence type="ECO:0000313" key="2">
    <source>
        <dbReference type="EMBL" id="GAQ16556.1"/>
    </source>
</evidence>
<organism evidence="2 3">
    <name type="scientific">Oceanobacillus picturae</name>
    <dbReference type="NCBI Taxonomy" id="171693"/>
    <lineage>
        <taxon>Bacteria</taxon>
        <taxon>Bacillati</taxon>
        <taxon>Bacillota</taxon>
        <taxon>Bacilli</taxon>
        <taxon>Bacillales</taxon>
        <taxon>Bacillaceae</taxon>
        <taxon>Oceanobacillus</taxon>
    </lineage>
</organism>
<reference evidence="3" key="1">
    <citation type="submission" date="2015-07" db="EMBL/GenBank/DDBJ databases">
        <title>Draft Genome Sequence of Oceanobacillus picturae Heshi-B3 that Was Isolated from Fermented Rice Bran with Aging Salted Mackerel, Which Was Named Heshiko as Traditional Fermented Seafood in Japan.</title>
        <authorList>
            <person name="Akuzawa S."/>
            <person name="Nakagawa J."/>
            <person name="Kanekatsu T."/>
            <person name="Kanesaki Y."/>
            <person name="Suzuki T."/>
        </authorList>
    </citation>
    <scope>NUCLEOTIDE SEQUENCE [LARGE SCALE GENOMIC DNA]</scope>
    <source>
        <strain evidence="3">Heshi-B3</strain>
    </source>
</reference>
<feature type="transmembrane region" description="Helical" evidence="1">
    <location>
        <begin position="250"/>
        <end position="271"/>
    </location>
</feature>
<accession>A0A0U9HBZ4</accession>
<gene>
    <name evidence="2" type="ORF">OPHB3_0480</name>
</gene>
<name>A0A0U9HBZ4_9BACI</name>
<reference evidence="2 3" key="2">
    <citation type="journal article" date="2016" name="Genome Announc.">
        <title>Draft Genome Sequence of Oceanobacillus picturae Heshi-B3, Isolated from Fermented Rice Bran in a Traditional Japanese Seafood Dish.</title>
        <authorList>
            <person name="Akuzawa S."/>
            <person name="Nagaoka J."/>
            <person name="Kanekatsu M."/>
            <person name="Kanesaki Y."/>
            <person name="Suzuki T."/>
        </authorList>
    </citation>
    <scope>NUCLEOTIDE SEQUENCE [LARGE SCALE GENOMIC DNA]</scope>
    <source>
        <strain evidence="2 3">Heshi-B3</strain>
    </source>
</reference>
<comment type="caution">
    <text evidence="2">The sequence shown here is derived from an EMBL/GenBank/DDBJ whole genome shotgun (WGS) entry which is preliminary data.</text>
</comment>
<feature type="transmembrane region" description="Helical" evidence="1">
    <location>
        <begin position="118"/>
        <end position="142"/>
    </location>
</feature>
<evidence type="ECO:0000256" key="1">
    <source>
        <dbReference type="SAM" id="Phobius"/>
    </source>
</evidence>
<dbReference type="OrthoDB" id="1751619at2"/>
<feature type="transmembrane region" description="Helical" evidence="1">
    <location>
        <begin position="176"/>
        <end position="205"/>
    </location>
</feature>
<keyword evidence="1" id="KW-0472">Membrane</keyword>
<protein>
    <recommendedName>
        <fullName evidence="4">ABC-2 family transporter protein</fullName>
    </recommendedName>
</protein>
<keyword evidence="1" id="KW-1133">Transmembrane helix</keyword>
<sequence>MMRYFKLVNFELGRFFKLYGVIIGITILSQLVGLWVVSNSYMERANYAMFEENLSPAQFVSDNGEMSLLVLTRTLWFLGPIALGAIALLFNIFFVWYRDWFGKNTFIYRLLMLPTARINVYLAKATSILLMVLGLVAIQIVLLPVESVLLKWLVTRDFRLDLAPAEVVSGFRELMIILPAGIIDFILAYGAGIMVIFILFTAILFERSYRIKGIVFGAIYVALATGIFLSPIILEGIIGTNYLYPMELLVLEIILGLIVSAASIWVANYLLTKRITV</sequence>
<evidence type="ECO:0000313" key="3">
    <source>
        <dbReference type="Proteomes" id="UP000052946"/>
    </source>
</evidence>
<feature type="transmembrane region" description="Helical" evidence="1">
    <location>
        <begin position="16"/>
        <end position="37"/>
    </location>
</feature>
<feature type="transmembrane region" description="Helical" evidence="1">
    <location>
        <begin position="217"/>
        <end position="238"/>
    </location>
</feature>
<feature type="transmembrane region" description="Helical" evidence="1">
    <location>
        <begin position="75"/>
        <end position="97"/>
    </location>
</feature>
<evidence type="ECO:0008006" key="4">
    <source>
        <dbReference type="Google" id="ProtNLM"/>
    </source>
</evidence>
<proteinExistence type="predicted"/>
<dbReference type="Proteomes" id="UP000052946">
    <property type="component" value="Unassembled WGS sequence"/>
</dbReference>
<dbReference type="EMBL" id="BBXV01000008">
    <property type="protein sequence ID" value="GAQ16556.1"/>
    <property type="molecule type" value="Genomic_DNA"/>
</dbReference>
<dbReference type="AlphaFoldDB" id="A0A0U9HBZ4"/>
<dbReference type="RefSeq" id="WP_058949288.1">
    <property type="nucleotide sequence ID" value="NZ_BBXV01000008.1"/>
</dbReference>
<keyword evidence="1" id="KW-0812">Transmembrane</keyword>